<protein>
    <submittedName>
        <fullName evidence="1">Uncharacterized protein</fullName>
    </submittedName>
</protein>
<reference evidence="1" key="1">
    <citation type="submission" date="2021-05" db="EMBL/GenBank/DDBJ databases">
        <title>Draft genomes of bacteria isolated from model marine particles.</title>
        <authorList>
            <person name="Datta M.S."/>
            <person name="Schwartzman J.A."/>
            <person name="Enke T.N."/>
            <person name="Saavedra J."/>
            <person name="Cermak N."/>
            <person name="Cordero O.X."/>
        </authorList>
    </citation>
    <scope>NUCLEOTIDE SEQUENCE</scope>
    <source>
        <strain evidence="1">I2M19</strain>
    </source>
</reference>
<gene>
    <name evidence="1" type="ORF">KO493_11245</name>
</gene>
<accession>A0ACC5UAA2</accession>
<comment type="caution">
    <text evidence="1">The sequence shown here is derived from an EMBL/GenBank/DDBJ whole genome shotgun (WGS) entry which is preliminary data.</text>
</comment>
<organism evidence="1 2">
    <name type="scientific">Pseudotamlana agarivorans</name>
    <dbReference type="NCBI Taxonomy" id="481183"/>
    <lineage>
        <taxon>Bacteria</taxon>
        <taxon>Pseudomonadati</taxon>
        <taxon>Bacteroidota</taxon>
        <taxon>Flavobacteriia</taxon>
        <taxon>Flavobacteriales</taxon>
        <taxon>Flavobacteriaceae</taxon>
        <taxon>Pseudotamlana</taxon>
    </lineage>
</organism>
<evidence type="ECO:0000313" key="2">
    <source>
        <dbReference type="Proteomes" id="UP001647509"/>
    </source>
</evidence>
<keyword evidence="2" id="KW-1185">Reference proteome</keyword>
<sequence length="163" mass="18782">MKYLFALIVLVISQSVNLETTRNAYKYAAQDTSKVKAFFKNLERVTKSDKLELVAYKGASIALMAKEAKTIKEKKERFVKGVSLVEYAIEKDSNNIEVRFVRLSIQQNVPKILKYHSDIKSDKKIILENYSNIKNTSLKRHLSDYISHSKGFTDEEKIGLMRN</sequence>
<proteinExistence type="predicted"/>
<evidence type="ECO:0000313" key="1">
    <source>
        <dbReference type="EMBL" id="MBU2951273.1"/>
    </source>
</evidence>
<dbReference type="Proteomes" id="UP001647509">
    <property type="component" value="Unassembled WGS sequence"/>
</dbReference>
<name>A0ACC5UAA2_9FLAO</name>
<dbReference type="EMBL" id="JAHKPD010000018">
    <property type="protein sequence ID" value="MBU2951273.1"/>
    <property type="molecule type" value="Genomic_DNA"/>
</dbReference>